<keyword evidence="2" id="KW-1133">Transmembrane helix</keyword>
<evidence type="ECO:0000256" key="1">
    <source>
        <dbReference type="SAM" id="MobiDB-lite"/>
    </source>
</evidence>
<dbReference type="AlphaFoldDB" id="A0A9Y3RYA0"/>
<accession>A0A9Y3RYA0</accession>
<dbReference type="InterPro" id="IPR041056">
    <property type="entry name" value="DUF5585"/>
</dbReference>
<gene>
    <name evidence="4" type="primary">cunh11orf24</name>
</gene>
<keyword evidence="2" id="KW-0812">Transmembrane</keyword>
<proteinExistence type="predicted"/>
<organism evidence="3 4">
    <name type="scientific">Pundamilia nyererei</name>
    <dbReference type="NCBI Taxonomy" id="303518"/>
    <lineage>
        <taxon>Eukaryota</taxon>
        <taxon>Metazoa</taxon>
        <taxon>Chordata</taxon>
        <taxon>Craniata</taxon>
        <taxon>Vertebrata</taxon>
        <taxon>Euteleostomi</taxon>
        <taxon>Actinopterygii</taxon>
        <taxon>Neopterygii</taxon>
        <taxon>Teleostei</taxon>
        <taxon>Neoteleostei</taxon>
        <taxon>Acanthomorphata</taxon>
        <taxon>Ovalentaria</taxon>
        <taxon>Cichlomorphae</taxon>
        <taxon>Cichliformes</taxon>
        <taxon>Cichlidae</taxon>
        <taxon>African cichlids</taxon>
        <taxon>Pseudocrenilabrinae</taxon>
        <taxon>Haplochromini</taxon>
        <taxon>Pundamilia</taxon>
    </lineage>
</organism>
<feature type="transmembrane region" description="Helical" evidence="2">
    <location>
        <begin position="348"/>
        <end position="371"/>
    </location>
</feature>
<feature type="compositionally biased region" description="Polar residues" evidence="1">
    <location>
        <begin position="164"/>
        <end position="194"/>
    </location>
</feature>
<name>A0A9Y3RYA0_9CICH</name>
<evidence type="ECO:0000313" key="3">
    <source>
        <dbReference type="Proteomes" id="UP000695023"/>
    </source>
</evidence>
<dbReference type="RefSeq" id="XP_005747961.1">
    <property type="nucleotide sequence ID" value="XM_005747904.1"/>
</dbReference>
<sequence length="395" mass="41454">MFGSWVPVCGLQQTSPRISLVQPETDFTSSWFPRLHFIPTMSLYSSKLRLSVSLCLLLPPCVLLLLTDSATTGPNGAYFFSTPTVNCASGCATDATTKTSLDGVTTPPNTSVSALNPNSTSDVITQTHSSTGKDNNSLQPNASTQSSLNSSSTNHTTVSHRLNESVTSVNKNEQITEGALSSTSSASFEQPSSQEHLKSPEAFTPTSLPAQRLHTGSTTSTSSITATTSESVKNVVTTPVKSTTSAPATATTTRTTVAPHSVTIAYTSVAVTSVHGSDTSPSAALPHPSIEVAPIQTSSLTKSPSAITVASTDALANHNKSFASATRVPVVEEAGVVLTKQLVDTASLLAVLLFGLLFFLVTVSVFVKLAYDSYKRKDYTQVDYLINGMYSDSGV</sequence>
<evidence type="ECO:0000256" key="2">
    <source>
        <dbReference type="SAM" id="Phobius"/>
    </source>
</evidence>
<evidence type="ECO:0000313" key="4">
    <source>
        <dbReference type="RefSeq" id="XP_005747961.1"/>
    </source>
</evidence>
<protein>
    <submittedName>
        <fullName evidence="4">Uncharacterized protein C11orf24 homolog</fullName>
    </submittedName>
</protein>
<dbReference type="Pfam" id="PF17823">
    <property type="entry name" value="DUF5585"/>
    <property type="match status" value="1"/>
</dbReference>
<reference evidence="4" key="1">
    <citation type="submission" date="2025-08" db="UniProtKB">
        <authorList>
            <consortium name="RefSeq"/>
        </authorList>
    </citation>
    <scope>IDENTIFICATION</scope>
</reference>
<feature type="compositionally biased region" description="Polar residues" evidence="1">
    <location>
        <begin position="102"/>
        <end position="140"/>
    </location>
</feature>
<feature type="compositionally biased region" description="Low complexity" evidence="1">
    <location>
        <begin position="215"/>
        <end position="231"/>
    </location>
</feature>
<dbReference type="Proteomes" id="UP000695023">
    <property type="component" value="Unplaced"/>
</dbReference>
<keyword evidence="2" id="KW-0472">Membrane</keyword>
<feature type="compositionally biased region" description="Low complexity" evidence="1">
    <location>
        <begin position="141"/>
        <end position="159"/>
    </location>
</feature>
<dbReference type="CTD" id="104949934"/>
<keyword evidence="3" id="KW-1185">Reference proteome</keyword>
<feature type="region of interest" description="Disordered" evidence="1">
    <location>
        <begin position="102"/>
        <end position="231"/>
    </location>
</feature>